<evidence type="ECO:0000313" key="2">
    <source>
        <dbReference type="EMBL" id="GAV62851.1"/>
    </source>
</evidence>
<dbReference type="AlphaFoldDB" id="A0A1Q3B495"/>
<accession>A0A1Q3B495</accession>
<evidence type="ECO:0008006" key="4">
    <source>
        <dbReference type="Google" id="ProtNLM"/>
    </source>
</evidence>
<sequence length="229" mass="27064">VVQGKDESLRDYLTRFNKESLTVKYLEPSFALAALNNGLTSNSSFTFSLLKKPAKDMTDLLKRAERYVNAEEEMAARKQKMPWSSHQEERREHSRNVPERKEKRKERSDLSKEDLRHKLSRREGSSRGGAPIPSYNTFALLLDTRTRILAVEQDKVPFQWPEKLRTPTENRNVEKYCRYHRDHGHDTEKCSQLKNQIEDLIRKGHLCRYVDRDAPQGRREQRREKAPRQ</sequence>
<feature type="compositionally biased region" description="Basic and acidic residues" evidence="1">
    <location>
        <begin position="86"/>
        <end position="125"/>
    </location>
</feature>
<name>A0A1Q3B495_CEPFO</name>
<evidence type="ECO:0000256" key="1">
    <source>
        <dbReference type="SAM" id="MobiDB-lite"/>
    </source>
</evidence>
<evidence type="ECO:0000313" key="3">
    <source>
        <dbReference type="Proteomes" id="UP000187406"/>
    </source>
</evidence>
<dbReference type="PANTHER" id="PTHR33223">
    <property type="entry name" value="CCHC-TYPE DOMAIN-CONTAINING PROTEIN"/>
    <property type="match status" value="1"/>
</dbReference>
<keyword evidence="3" id="KW-1185">Reference proteome</keyword>
<protein>
    <recommendedName>
        <fullName evidence="4">Retrotransposon gag domain-containing protein</fullName>
    </recommendedName>
</protein>
<dbReference type="Proteomes" id="UP000187406">
    <property type="component" value="Unassembled WGS sequence"/>
</dbReference>
<reference evidence="3" key="1">
    <citation type="submission" date="2016-04" db="EMBL/GenBank/DDBJ databases">
        <title>Cephalotus genome sequencing.</title>
        <authorList>
            <person name="Fukushima K."/>
            <person name="Hasebe M."/>
            <person name="Fang X."/>
        </authorList>
    </citation>
    <scope>NUCLEOTIDE SEQUENCE [LARGE SCALE GENOMIC DNA]</scope>
    <source>
        <strain evidence="3">cv. St1</strain>
    </source>
</reference>
<dbReference type="InParanoid" id="A0A1Q3B495"/>
<comment type="caution">
    <text evidence="2">The sequence shown here is derived from an EMBL/GenBank/DDBJ whole genome shotgun (WGS) entry which is preliminary data.</text>
</comment>
<gene>
    <name evidence="2" type="ORF">CFOL_v3_06374</name>
</gene>
<organism evidence="2 3">
    <name type="scientific">Cephalotus follicularis</name>
    <name type="common">Albany pitcher plant</name>
    <dbReference type="NCBI Taxonomy" id="3775"/>
    <lineage>
        <taxon>Eukaryota</taxon>
        <taxon>Viridiplantae</taxon>
        <taxon>Streptophyta</taxon>
        <taxon>Embryophyta</taxon>
        <taxon>Tracheophyta</taxon>
        <taxon>Spermatophyta</taxon>
        <taxon>Magnoliopsida</taxon>
        <taxon>eudicotyledons</taxon>
        <taxon>Gunneridae</taxon>
        <taxon>Pentapetalae</taxon>
        <taxon>rosids</taxon>
        <taxon>fabids</taxon>
        <taxon>Oxalidales</taxon>
        <taxon>Cephalotaceae</taxon>
        <taxon>Cephalotus</taxon>
    </lineage>
</organism>
<feature type="region of interest" description="Disordered" evidence="1">
    <location>
        <begin position="76"/>
        <end position="134"/>
    </location>
</feature>
<dbReference type="PANTHER" id="PTHR33223:SF10">
    <property type="entry name" value="AMINOTRANSFERASE-LIKE PLANT MOBILE DOMAIN-CONTAINING PROTEIN"/>
    <property type="match status" value="1"/>
</dbReference>
<proteinExistence type="predicted"/>
<dbReference type="EMBL" id="BDDD01000281">
    <property type="protein sequence ID" value="GAV62851.1"/>
    <property type="molecule type" value="Genomic_DNA"/>
</dbReference>
<dbReference type="OrthoDB" id="1740536at2759"/>
<feature type="non-terminal residue" evidence="2">
    <location>
        <position position="1"/>
    </location>
</feature>